<dbReference type="Proteomes" id="UP001143486">
    <property type="component" value="Unassembled WGS sequence"/>
</dbReference>
<reference evidence="8" key="2">
    <citation type="submission" date="2023-01" db="EMBL/GenBank/DDBJ databases">
        <authorList>
            <person name="Sun Q."/>
            <person name="Evtushenko L."/>
        </authorList>
    </citation>
    <scope>NUCLEOTIDE SEQUENCE</scope>
    <source>
        <strain evidence="8">VKM B-1513</strain>
    </source>
</reference>
<dbReference type="GO" id="GO:0008657">
    <property type="term" value="F:DNA topoisomerase type II (double strand cut, ATP-hydrolyzing) inhibitor activity"/>
    <property type="evidence" value="ECO:0007669"/>
    <property type="project" value="InterPro"/>
</dbReference>
<dbReference type="SUPFAM" id="SSF50118">
    <property type="entry name" value="Cell growth inhibitor/plasmid maintenance toxic component"/>
    <property type="match status" value="1"/>
</dbReference>
<protein>
    <recommendedName>
        <fullName evidence="2">Toxin CcdB</fullName>
    </recommendedName>
    <alternativeName>
        <fullName evidence="7">Cytotoxic protein CcdB</fullName>
    </alternativeName>
    <alternativeName>
        <fullName evidence="6">Protein LetD</fullName>
    </alternativeName>
</protein>
<dbReference type="EMBL" id="BSFE01000005">
    <property type="protein sequence ID" value="GLK52580.1"/>
    <property type="molecule type" value="Genomic_DNA"/>
</dbReference>
<evidence type="ECO:0000256" key="7">
    <source>
        <dbReference type="ARBA" id="ARBA00033135"/>
    </source>
</evidence>
<dbReference type="AlphaFoldDB" id="A0A9W6INV6"/>
<evidence type="ECO:0000313" key="9">
    <source>
        <dbReference type="Proteomes" id="UP001143486"/>
    </source>
</evidence>
<evidence type="ECO:0000256" key="4">
    <source>
        <dbReference type="ARBA" id="ARBA00023015"/>
    </source>
</evidence>
<dbReference type="InterPro" id="IPR002712">
    <property type="entry name" value="CcdB"/>
</dbReference>
<keyword evidence="9" id="KW-1185">Reference proteome</keyword>
<dbReference type="GO" id="GO:0006276">
    <property type="term" value="P:plasmid maintenance"/>
    <property type="evidence" value="ECO:0007669"/>
    <property type="project" value="InterPro"/>
</dbReference>
<keyword evidence="4" id="KW-0805">Transcription regulation</keyword>
<evidence type="ECO:0000256" key="1">
    <source>
        <dbReference type="ARBA" id="ARBA00005230"/>
    </source>
</evidence>
<dbReference type="InterPro" id="IPR011067">
    <property type="entry name" value="Plasmid_toxin/cell-grow_inhib"/>
</dbReference>
<accession>A0A9W6INV6</accession>
<proteinExistence type="inferred from homology"/>
<comment type="similarity">
    <text evidence="1">Belongs to the CcdB toxin family.</text>
</comment>
<evidence type="ECO:0000256" key="6">
    <source>
        <dbReference type="ARBA" id="ARBA00029628"/>
    </source>
</evidence>
<name>A0A9W6INV6_9PROT</name>
<sequence length="102" mass="11383">MARFDVYRPTGLPARLAVDVQSDVLSDLDSRVVIPLRAFDPSTGEAVYRLMPVLGIEGQDYLLVTTDIAMVPNRLLGRPITNIETEHRDTITAAMDFLFQGY</sequence>
<dbReference type="RefSeq" id="WP_271186947.1">
    <property type="nucleotide sequence ID" value="NZ_BSFE01000005.1"/>
</dbReference>
<comment type="caution">
    <text evidence="8">The sequence shown here is derived from an EMBL/GenBank/DDBJ whole genome shotgun (WGS) entry which is preliminary data.</text>
</comment>
<keyword evidence="5" id="KW-0804">Transcription</keyword>
<gene>
    <name evidence="8" type="ORF">GCM10017621_20880</name>
</gene>
<evidence type="ECO:0000256" key="2">
    <source>
        <dbReference type="ARBA" id="ARBA00015075"/>
    </source>
</evidence>
<organism evidence="8 9">
    <name type="scientific">Maricaulis virginensis</name>
    <dbReference type="NCBI Taxonomy" id="144022"/>
    <lineage>
        <taxon>Bacteria</taxon>
        <taxon>Pseudomonadati</taxon>
        <taxon>Pseudomonadota</taxon>
        <taxon>Alphaproteobacteria</taxon>
        <taxon>Maricaulales</taxon>
        <taxon>Maricaulaceae</taxon>
        <taxon>Maricaulis</taxon>
    </lineage>
</organism>
<reference evidence="8" key="1">
    <citation type="journal article" date="2014" name="Int. J. Syst. Evol. Microbiol.">
        <title>Complete genome sequence of Corynebacterium casei LMG S-19264T (=DSM 44701T), isolated from a smear-ripened cheese.</title>
        <authorList>
            <consortium name="US DOE Joint Genome Institute (JGI-PGF)"/>
            <person name="Walter F."/>
            <person name="Albersmeier A."/>
            <person name="Kalinowski J."/>
            <person name="Ruckert C."/>
        </authorList>
    </citation>
    <scope>NUCLEOTIDE SEQUENCE</scope>
    <source>
        <strain evidence="8">VKM B-1513</strain>
    </source>
</reference>
<dbReference type="Gene3D" id="2.30.30.110">
    <property type="match status" value="1"/>
</dbReference>
<keyword evidence="3" id="KW-0678">Repressor</keyword>
<evidence type="ECO:0000313" key="8">
    <source>
        <dbReference type="EMBL" id="GLK52580.1"/>
    </source>
</evidence>
<evidence type="ECO:0000256" key="3">
    <source>
        <dbReference type="ARBA" id="ARBA00022491"/>
    </source>
</evidence>
<dbReference type="Pfam" id="PF01845">
    <property type="entry name" value="CcdB"/>
    <property type="match status" value="1"/>
</dbReference>
<evidence type="ECO:0000256" key="5">
    <source>
        <dbReference type="ARBA" id="ARBA00023163"/>
    </source>
</evidence>